<accession>A0ABQ9JJI8</accession>
<protein>
    <submittedName>
        <fullName evidence="2">Uncharacterized protein</fullName>
    </submittedName>
</protein>
<evidence type="ECO:0000313" key="3">
    <source>
        <dbReference type="Proteomes" id="UP001162164"/>
    </source>
</evidence>
<proteinExistence type="predicted"/>
<sequence length="109" mass="12303">MSALLRISLYLAVLMFSYLLAIPIDDNTPKNVTVTTNANNNSGVKTTFRFRRIPHVFCYHFVYTHCSTLQGQEKIGIKPLFKAALSGQVAGFQNSLLSFVTIFKITQWN</sequence>
<name>A0ABQ9JJI8_9CUCU</name>
<comment type="caution">
    <text evidence="2">The sequence shown here is derived from an EMBL/GenBank/DDBJ whole genome shotgun (WGS) entry which is preliminary data.</text>
</comment>
<dbReference type="Proteomes" id="UP001162164">
    <property type="component" value="Unassembled WGS sequence"/>
</dbReference>
<evidence type="ECO:0000256" key="1">
    <source>
        <dbReference type="SAM" id="SignalP"/>
    </source>
</evidence>
<keyword evidence="3" id="KW-1185">Reference proteome</keyword>
<reference evidence="2" key="1">
    <citation type="journal article" date="2023" name="Insect Mol. Biol.">
        <title>Genome sequencing provides insights into the evolution of gene families encoding plant cell wall-degrading enzymes in longhorned beetles.</title>
        <authorList>
            <person name="Shin N.R."/>
            <person name="Okamura Y."/>
            <person name="Kirsch R."/>
            <person name="Pauchet Y."/>
        </authorList>
    </citation>
    <scope>NUCLEOTIDE SEQUENCE</scope>
    <source>
        <strain evidence="2">MMC_N1</strain>
    </source>
</reference>
<feature type="chain" id="PRO_5046344467" evidence="1">
    <location>
        <begin position="22"/>
        <end position="109"/>
    </location>
</feature>
<dbReference type="EMBL" id="JAPWTJ010000446">
    <property type="protein sequence ID" value="KAJ8978378.1"/>
    <property type="molecule type" value="Genomic_DNA"/>
</dbReference>
<organism evidence="2 3">
    <name type="scientific">Molorchus minor</name>
    <dbReference type="NCBI Taxonomy" id="1323400"/>
    <lineage>
        <taxon>Eukaryota</taxon>
        <taxon>Metazoa</taxon>
        <taxon>Ecdysozoa</taxon>
        <taxon>Arthropoda</taxon>
        <taxon>Hexapoda</taxon>
        <taxon>Insecta</taxon>
        <taxon>Pterygota</taxon>
        <taxon>Neoptera</taxon>
        <taxon>Endopterygota</taxon>
        <taxon>Coleoptera</taxon>
        <taxon>Polyphaga</taxon>
        <taxon>Cucujiformia</taxon>
        <taxon>Chrysomeloidea</taxon>
        <taxon>Cerambycidae</taxon>
        <taxon>Lamiinae</taxon>
        <taxon>Monochamini</taxon>
        <taxon>Molorchus</taxon>
    </lineage>
</organism>
<evidence type="ECO:0000313" key="2">
    <source>
        <dbReference type="EMBL" id="KAJ8978378.1"/>
    </source>
</evidence>
<keyword evidence="1" id="KW-0732">Signal</keyword>
<gene>
    <name evidence="2" type="ORF">NQ317_005959</name>
</gene>
<feature type="signal peptide" evidence="1">
    <location>
        <begin position="1"/>
        <end position="21"/>
    </location>
</feature>